<dbReference type="Pfam" id="PF09359">
    <property type="entry name" value="VTC"/>
    <property type="match status" value="1"/>
</dbReference>
<dbReference type="CDD" id="cd07750">
    <property type="entry name" value="PolyPPase_VTC_like"/>
    <property type="match status" value="1"/>
</dbReference>
<proteinExistence type="predicted"/>
<dbReference type="GO" id="GO:0006799">
    <property type="term" value="P:polyphosphate biosynthetic process"/>
    <property type="evidence" value="ECO:0007669"/>
    <property type="project" value="UniProtKB-ARBA"/>
</dbReference>
<gene>
    <name evidence="2" type="ORF">FHS60_001999</name>
</gene>
<accession>A0A7W5XYE6</accession>
<dbReference type="AlphaFoldDB" id="A0A7W5XYE6"/>
<dbReference type="RefSeq" id="WP_183697902.1">
    <property type="nucleotide sequence ID" value="NZ_JACICA010000014.1"/>
</dbReference>
<organism evidence="2 3">
    <name type="scientific">Alloprevotella rava</name>
    <dbReference type="NCBI Taxonomy" id="671218"/>
    <lineage>
        <taxon>Bacteria</taxon>
        <taxon>Pseudomonadati</taxon>
        <taxon>Bacteroidota</taxon>
        <taxon>Bacteroidia</taxon>
        <taxon>Bacteroidales</taxon>
        <taxon>Prevotellaceae</taxon>
        <taxon>Alloprevotella</taxon>
    </lineage>
</organism>
<dbReference type="Proteomes" id="UP000541425">
    <property type="component" value="Unassembled WGS sequence"/>
</dbReference>
<dbReference type="EMBL" id="JACICA010000014">
    <property type="protein sequence ID" value="MBB3703508.1"/>
    <property type="molecule type" value="Genomic_DNA"/>
</dbReference>
<comment type="caution">
    <text evidence="2">The sequence shown here is derived from an EMBL/GenBank/DDBJ whole genome shotgun (WGS) entry which is preliminary data.</text>
</comment>
<evidence type="ECO:0000259" key="1">
    <source>
        <dbReference type="Pfam" id="PF09359"/>
    </source>
</evidence>
<protein>
    <recommendedName>
        <fullName evidence="1">VTC domain-containing protein</fullName>
    </recommendedName>
</protein>
<name>A0A7W5XYE6_9BACT</name>
<dbReference type="Gene3D" id="3.20.100.30">
    <property type="entry name" value="VTC, catalytic tunnel domain"/>
    <property type="match status" value="1"/>
</dbReference>
<evidence type="ECO:0000313" key="3">
    <source>
        <dbReference type="Proteomes" id="UP000541425"/>
    </source>
</evidence>
<evidence type="ECO:0000313" key="2">
    <source>
        <dbReference type="EMBL" id="MBB3703508.1"/>
    </source>
</evidence>
<sequence>MTDNQTQKLKSIVQTMSPISLEEMSSIRLMKRMDQKFVTDVDTLICLLGRLHEDYFCQEVKGLRISSYRTVYWDEPNEHPLYHTHETGHLPRMKVRARTYVESDLSFLEIKKKNNHGKTRKKRIKVPSIQAVAEGGVGEEFLNEQTGLSFANLAPSVGNHFHRITLVNRAKTERLTIDFNLHLENFETQRRAALENVAVIELKRDGRVPSPVLDHLLHLRIKPSGFSKYCIGSALTNDALRKNLIKEKLHTIQRIAMRKAEDNPMK</sequence>
<dbReference type="InterPro" id="IPR018966">
    <property type="entry name" value="VTC_domain"/>
</dbReference>
<dbReference type="InterPro" id="IPR042267">
    <property type="entry name" value="VTC_sf"/>
</dbReference>
<feature type="domain" description="VTC" evidence="1">
    <location>
        <begin position="32"/>
        <end position="235"/>
    </location>
</feature>
<reference evidence="2 3" key="1">
    <citation type="submission" date="2020-08" db="EMBL/GenBank/DDBJ databases">
        <title>Genomic Encyclopedia of Type Strains, Phase IV (KMG-IV): sequencing the most valuable type-strain genomes for metagenomic binning, comparative biology and taxonomic classification.</title>
        <authorList>
            <person name="Goeker M."/>
        </authorList>
    </citation>
    <scope>NUCLEOTIDE SEQUENCE [LARGE SCALE GENOMIC DNA]</scope>
    <source>
        <strain evidence="2 3">DSM 22548</strain>
    </source>
</reference>